<dbReference type="HAMAP" id="MF_01270">
    <property type="entry name" value="AnhMurNAc_kinase"/>
    <property type="match status" value="1"/>
</dbReference>
<keyword evidence="1" id="KW-0119">Carbohydrate metabolism</keyword>
<dbReference type="CDD" id="cd24050">
    <property type="entry name" value="ASKHA_NBD_ANMK"/>
    <property type="match status" value="1"/>
</dbReference>
<keyword evidence="1" id="KW-0547">Nucleotide-binding</keyword>
<dbReference type="Pfam" id="PF03702">
    <property type="entry name" value="AnmK"/>
    <property type="match status" value="1"/>
</dbReference>
<evidence type="ECO:0000313" key="2">
    <source>
        <dbReference type="EMBL" id="EDU59126.1"/>
    </source>
</evidence>
<dbReference type="Gene3D" id="3.30.420.40">
    <property type="match status" value="2"/>
</dbReference>
<reference evidence="3" key="1">
    <citation type="submission" date="2008-04" db="EMBL/GenBank/DDBJ databases">
        <title>Draft genome sequence of Providencia stuartii (ATCC 25827).</title>
        <authorList>
            <person name="Sudarsanam P."/>
            <person name="Ley R."/>
            <person name="Guruge J."/>
            <person name="Turnbaugh P.J."/>
            <person name="Mahowald M."/>
            <person name="Liep D."/>
            <person name="Gordon J."/>
        </authorList>
    </citation>
    <scope>NUCLEOTIDE SEQUENCE [LARGE SCALE GENOMIC DNA]</scope>
    <source>
        <strain evidence="3">ATCC 25827</strain>
    </source>
</reference>
<comment type="catalytic activity">
    <reaction evidence="1">
        <text>1,6-anhydro-N-acetyl-beta-muramate + ATP + H2O = N-acetyl-D-muramate 6-phosphate + ADP + H(+)</text>
        <dbReference type="Rhea" id="RHEA:24952"/>
        <dbReference type="ChEBI" id="CHEBI:15377"/>
        <dbReference type="ChEBI" id="CHEBI:15378"/>
        <dbReference type="ChEBI" id="CHEBI:30616"/>
        <dbReference type="ChEBI" id="CHEBI:58690"/>
        <dbReference type="ChEBI" id="CHEBI:58722"/>
        <dbReference type="ChEBI" id="CHEBI:456216"/>
        <dbReference type="EC" id="2.7.1.170"/>
    </reaction>
</comment>
<comment type="pathway">
    <text evidence="1">Cell wall biogenesis; peptidoglycan recycling.</text>
</comment>
<dbReference type="GO" id="GO:0006040">
    <property type="term" value="P:amino sugar metabolic process"/>
    <property type="evidence" value="ECO:0007669"/>
    <property type="project" value="InterPro"/>
</dbReference>
<dbReference type="EMBL" id="ABJD02000101">
    <property type="protein sequence ID" value="EDU59126.1"/>
    <property type="molecule type" value="Genomic_DNA"/>
</dbReference>
<comment type="similarity">
    <text evidence="1">Belongs to the anhydro-N-acetylmuramic acid kinase family.</text>
</comment>
<keyword evidence="1 2" id="KW-0418">Kinase</keyword>
<dbReference type="NCBIfam" id="NF007139">
    <property type="entry name" value="PRK09585.1-3"/>
    <property type="match status" value="1"/>
</dbReference>
<feature type="binding site" evidence="1">
    <location>
        <begin position="20"/>
        <end position="27"/>
    </location>
    <ligand>
        <name>ATP</name>
        <dbReference type="ChEBI" id="CHEBI:30616"/>
    </ligand>
</feature>
<comment type="function">
    <text evidence="1">Catalyzes the specific phosphorylation of 1,6-anhydro-N-acetylmuramic acid (anhMurNAc) with the simultaneous cleavage of the 1,6-anhydro ring, generating MurNAc-6-P. Is required for the utilization of anhMurNAc either imported from the medium or derived from its own cell wall murein, and thus plays a role in cell wall recycling.</text>
</comment>
<dbReference type="NCBIfam" id="NF007148">
    <property type="entry name" value="PRK09585.3-2"/>
    <property type="match status" value="1"/>
</dbReference>
<comment type="caution">
    <text evidence="2">The sequence shown here is derived from an EMBL/GenBank/DDBJ whole genome shotgun (WGS) entry which is preliminary data.</text>
</comment>
<dbReference type="EC" id="2.7.1.170" evidence="1"/>
<organism evidence="2 3">
    <name type="scientific">Providencia stuartii ATCC 25827</name>
    <dbReference type="NCBI Taxonomy" id="471874"/>
    <lineage>
        <taxon>Bacteria</taxon>
        <taxon>Pseudomonadati</taxon>
        <taxon>Pseudomonadota</taxon>
        <taxon>Gammaproteobacteria</taxon>
        <taxon>Enterobacterales</taxon>
        <taxon>Morganellaceae</taxon>
        <taxon>Providencia</taxon>
    </lineage>
</organism>
<reference evidence="2 3" key="3">
    <citation type="submission" date="2008-05" db="EMBL/GenBank/DDBJ databases">
        <authorList>
            <person name="Fulton L."/>
            <person name="Clifton S."/>
            <person name="Fulton B."/>
            <person name="Xu J."/>
            <person name="Minx P."/>
            <person name="Pepin K.H."/>
            <person name="Johnson M."/>
            <person name="Thiruvilangam P."/>
            <person name="Bhonagiri V."/>
            <person name="Nash W.E."/>
            <person name="Mardis E.R."/>
            <person name="Wilson R.K."/>
        </authorList>
    </citation>
    <scope>NUCLEOTIDE SEQUENCE [LARGE SCALE GENOMIC DNA]</scope>
    <source>
        <strain evidence="2 3">ATCC 25827</strain>
    </source>
</reference>
<comment type="pathway">
    <text evidence="1">Amino-sugar metabolism; 1,6-anhydro-N-acetylmuramate degradation.</text>
</comment>
<sequence length="380" mass="40936">MQPKGTIMIKSGRYIGIMSGTSLDGVDVVLAAISDKFVAEQLSISVAFPVELKKRILNICQGQETTLSEIGKIDRELGSLYADAVNQLLAKAGIPAKDIIAIGCHGQTVWHEPDGPQPFTTQLGDNNRVAALTGITTVGDFRRRDMAYGGQGAPLVPAFHLAVLGHAIEKRIILNIGGISNITALLPGAYVKGYDTGPGNMLMDTWIWRHKQCAYDENGHWASTGTVHQPLLKAMLRDPYFRRSAPKSTGREYFNMQWLDKHLSDFPDILPQDVQATLCELTAASIAEQILLCGGCERLIVCGGGAKNSFLMQRLAALLPGTEVGPSDKYGLSGDDMEALAFAWLAARTMANLPGNLASVTGAERETVLGAIYPANIDEK</sequence>
<dbReference type="PANTHER" id="PTHR30605:SF0">
    <property type="entry name" value="ANHYDRO-N-ACETYLMURAMIC ACID KINASE"/>
    <property type="match status" value="1"/>
</dbReference>
<keyword evidence="1" id="KW-0067">ATP-binding</keyword>
<dbReference type="GO" id="GO:0097175">
    <property type="term" value="P:1,6-anhydro-N-acetyl-beta-muramic acid catabolic process"/>
    <property type="evidence" value="ECO:0007669"/>
    <property type="project" value="UniProtKB-UniRule"/>
</dbReference>
<evidence type="ECO:0000313" key="3">
    <source>
        <dbReference type="Proteomes" id="UP000004506"/>
    </source>
</evidence>
<reference evidence="3" key="2">
    <citation type="submission" date="2008-04" db="EMBL/GenBank/DDBJ databases">
        <title>Draft genome sequence of Providencia stuartii(ATCC 25827).</title>
        <authorList>
            <person name="Sudarsanam P."/>
            <person name="Ley R."/>
            <person name="Guruge J."/>
            <person name="Turnbaugh P.J."/>
            <person name="Mahowald M."/>
            <person name="Liep D."/>
            <person name="Gordon J."/>
        </authorList>
    </citation>
    <scope>NUCLEOTIDE SEQUENCE [LARGE SCALE GENOMIC DNA]</scope>
    <source>
        <strain evidence="3">ATCC 25827</strain>
    </source>
</reference>
<dbReference type="InterPro" id="IPR043129">
    <property type="entry name" value="ATPase_NBD"/>
</dbReference>
<protein>
    <recommendedName>
        <fullName evidence="1">Anhydro-N-acetylmuramic acid kinase</fullName>
        <ecNumber evidence="1">2.7.1.170</ecNumber>
    </recommendedName>
    <alternativeName>
        <fullName evidence="1">AnhMurNAc kinase</fullName>
    </alternativeName>
</protein>
<gene>
    <name evidence="1 2" type="primary">anmK</name>
    <name evidence="2" type="ORF">PROSTU_02313</name>
</gene>
<name>A0AA86YRZ0_PROST</name>
<evidence type="ECO:0000256" key="1">
    <source>
        <dbReference type="HAMAP-Rule" id="MF_01270"/>
    </source>
</evidence>
<dbReference type="GO" id="GO:0016301">
    <property type="term" value="F:kinase activity"/>
    <property type="evidence" value="ECO:0007669"/>
    <property type="project" value="UniProtKB-KW"/>
</dbReference>
<dbReference type="GO" id="GO:0009254">
    <property type="term" value="P:peptidoglycan turnover"/>
    <property type="evidence" value="ECO:0007669"/>
    <property type="project" value="UniProtKB-UniRule"/>
</dbReference>
<dbReference type="PANTHER" id="PTHR30605">
    <property type="entry name" value="ANHYDRO-N-ACETYLMURAMIC ACID KINASE"/>
    <property type="match status" value="1"/>
</dbReference>
<dbReference type="SUPFAM" id="SSF53067">
    <property type="entry name" value="Actin-like ATPase domain"/>
    <property type="match status" value="1"/>
</dbReference>
<dbReference type="InterPro" id="IPR005338">
    <property type="entry name" value="Anhydro_N_Ac-Mur_kinase"/>
</dbReference>
<dbReference type="NCBIfam" id="NF007138">
    <property type="entry name" value="PRK09585.1-1"/>
    <property type="match status" value="1"/>
</dbReference>
<dbReference type="Proteomes" id="UP000004506">
    <property type="component" value="Unassembled WGS sequence"/>
</dbReference>
<dbReference type="AlphaFoldDB" id="A0AA86YRZ0"/>
<proteinExistence type="inferred from homology"/>
<dbReference type="GO" id="GO:0016773">
    <property type="term" value="F:phosphotransferase activity, alcohol group as acceptor"/>
    <property type="evidence" value="ECO:0007669"/>
    <property type="project" value="UniProtKB-UniRule"/>
</dbReference>
<accession>A0AA86YRZ0</accession>
<keyword evidence="1 2" id="KW-0808">Transferase</keyword>
<dbReference type="GO" id="GO:0005524">
    <property type="term" value="F:ATP binding"/>
    <property type="evidence" value="ECO:0007669"/>
    <property type="project" value="UniProtKB-UniRule"/>
</dbReference>